<proteinExistence type="predicted"/>
<organism evidence="1 2">
    <name type="scientific">Collybiopsis luxurians FD-317 M1</name>
    <dbReference type="NCBI Taxonomy" id="944289"/>
    <lineage>
        <taxon>Eukaryota</taxon>
        <taxon>Fungi</taxon>
        <taxon>Dikarya</taxon>
        <taxon>Basidiomycota</taxon>
        <taxon>Agaricomycotina</taxon>
        <taxon>Agaricomycetes</taxon>
        <taxon>Agaricomycetidae</taxon>
        <taxon>Agaricales</taxon>
        <taxon>Marasmiineae</taxon>
        <taxon>Omphalotaceae</taxon>
        <taxon>Collybiopsis</taxon>
        <taxon>Collybiopsis luxurians</taxon>
    </lineage>
</organism>
<sequence length="77" mass="9051">MVITYEGDEAHEKWKSALESFANAREANSWQLYAFTRSISLSLIFDQEFIPFNCVWMRASDVVQNHIHWQFSADAKH</sequence>
<gene>
    <name evidence="1" type="ORF">GYMLUDRAFT_830513</name>
</gene>
<dbReference type="AlphaFoldDB" id="A0A0D0AYW6"/>
<protein>
    <submittedName>
        <fullName evidence="1">Uncharacterized protein</fullName>
    </submittedName>
</protein>
<name>A0A0D0AYW6_9AGAR</name>
<keyword evidence="2" id="KW-1185">Reference proteome</keyword>
<dbReference type="HOGENOM" id="CLU_2638316_0_0_1"/>
<evidence type="ECO:0000313" key="2">
    <source>
        <dbReference type="Proteomes" id="UP000053593"/>
    </source>
</evidence>
<dbReference type="EMBL" id="KN834802">
    <property type="protein sequence ID" value="KIK55925.1"/>
    <property type="molecule type" value="Genomic_DNA"/>
</dbReference>
<reference evidence="1 2" key="1">
    <citation type="submission" date="2014-04" db="EMBL/GenBank/DDBJ databases">
        <title>Evolutionary Origins and Diversification of the Mycorrhizal Mutualists.</title>
        <authorList>
            <consortium name="DOE Joint Genome Institute"/>
            <consortium name="Mycorrhizal Genomics Consortium"/>
            <person name="Kohler A."/>
            <person name="Kuo A."/>
            <person name="Nagy L.G."/>
            <person name="Floudas D."/>
            <person name="Copeland A."/>
            <person name="Barry K.W."/>
            <person name="Cichocki N."/>
            <person name="Veneault-Fourrey C."/>
            <person name="LaButti K."/>
            <person name="Lindquist E.A."/>
            <person name="Lipzen A."/>
            <person name="Lundell T."/>
            <person name="Morin E."/>
            <person name="Murat C."/>
            <person name="Riley R."/>
            <person name="Ohm R."/>
            <person name="Sun H."/>
            <person name="Tunlid A."/>
            <person name="Henrissat B."/>
            <person name="Grigoriev I.V."/>
            <person name="Hibbett D.S."/>
            <person name="Martin F."/>
        </authorList>
    </citation>
    <scope>NUCLEOTIDE SEQUENCE [LARGE SCALE GENOMIC DNA]</scope>
    <source>
        <strain evidence="1 2">FD-317 M1</strain>
    </source>
</reference>
<evidence type="ECO:0000313" key="1">
    <source>
        <dbReference type="EMBL" id="KIK55925.1"/>
    </source>
</evidence>
<accession>A0A0D0AYW6</accession>
<dbReference type="Proteomes" id="UP000053593">
    <property type="component" value="Unassembled WGS sequence"/>
</dbReference>